<proteinExistence type="predicted"/>
<feature type="compositionally biased region" description="Polar residues" evidence="1">
    <location>
        <begin position="159"/>
        <end position="174"/>
    </location>
</feature>
<dbReference type="AlphaFoldDB" id="A0A0P7ZLR2"/>
<name>A0A0P7ZLR2_9CYAN</name>
<dbReference type="PATRIC" id="fig|1666911.3.peg.1279"/>
<dbReference type="EMBL" id="LJZR01000027">
    <property type="protein sequence ID" value="KPQ33803.1"/>
    <property type="molecule type" value="Genomic_DNA"/>
</dbReference>
<evidence type="ECO:0000313" key="4">
    <source>
        <dbReference type="Proteomes" id="UP000050465"/>
    </source>
</evidence>
<comment type="caution">
    <text evidence="3">The sequence shown here is derived from an EMBL/GenBank/DDBJ whole genome shotgun (WGS) entry which is preliminary data.</text>
</comment>
<gene>
    <name evidence="3" type="ORF">HLUCCA11_17480</name>
</gene>
<evidence type="ECO:0000259" key="2">
    <source>
        <dbReference type="Pfam" id="PF25546"/>
    </source>
</evidence>
<dbReference type="STRING" id="1666911.HLUCCA11_17480"/>
<protein>
    <recommendedName>
        <fullName evidence="2">DUF7925 domain-containing protein</fullName>
    </recommendedName>
</protein>
<dbReference type="Pfam" id="PF25546">
    <property type="entry name" value="DUF7925"/>
    <property type="match status" value="1"/>
</dbReference>
<sequence>MVGAVLAEGTAAGTDISNTATATYNDGTSTFNTTSNTVIIQVAEIAGLTVVARPVEDADGGAIEAGDPLTYIFDVTNVGNAETDVFVPGIDNLRTENFTPSATDPVQVFAADGTTLIGTVPAGGGTIVGIGGTAIQPDASFVVKVTGTATDGTVAGESVSVTLGNTDDNPTVEGSDQTQNQSDNDDAGTNLDDLRTVNVGTEAPENGEREAQATGSGIYASAVRPLAMATVLKNASNYQAGVPSDPTDDRITYNLGLRVETTEPTGLFQPAALEGTTIQLNGSAQTRILISDAIPAQTQLSGVNTALPAGWSAVYSIDPAGSAVGSDPLALAWQTAVPADLSTVTRVGFVNNGPLGVGATATGLQFTVVTSGLPATGGTIENIAQVFGETVGDATNQIIYDESGDQNPNNYDDSGNPPATDGSDYSPGTDDGIAPETDTDGDNQPDDPSLVDTNNNNTGTGDGGEINVVSITPTTDDILNGTDGASNAVGPTGDNDDFTNQSTPVPAGLDPTATFDPDPIVFDNTLGNPATVGFIAETTIEPLSPSEAEAAGGVPGAYGTNADIPVGTVVTISDGVNTAVYTYDGTTFNTTDTPINVGDVVAGAQVNYTVEVDLPAGVLQLDEVAIPLVAFPDDDPAASPGYTGETTNNITINRVYTGFMSLVKEAQILAADGSIREAFTASPTLNAAPGEVIEYRLTYENISQAATGAGSVRLTANDFVILEDGTATPNNWADVTTHQAGASASAGVIRYFTLSGDTTPVATSPTDPADGTPAQKYENVVPSVTPGGTGTFLIRRVVD</sequence>
<dbReference type="InterPro" id="IPR057685">
    <property type="entry name" value="DUF7925"/>
</dbReference>
<organism evidence="3 4">
    <name type="scientific">Phormidesmis priestleyi Ana</name>
    <dbReference type="NCBI Taxonomy" id="1666911"/>
    <lineage>
        <taxon>Bacteria</taxon>
        <taxon>Bacillati</taxon>
        <taxon>Cyanobacteriota</taxon>
        <taxon>Cyanophyceae</taxon>
        <taxon>Leptolyngbyales</taxon>
        <taxon>Leptolyngbyaceae</taxon>
        <taxon>Phormidesmis</taxon>
    </lineage>
</organism>
<evidence type="ECO:0000313" key="3">
    <source>
        <dbReference type="EMBL" id="KPQ33803.1"/>
    </source>
</evidence>
<feature type="domain" description="DUF7925" evidence="2">
    <location>
        <begin position="228"/>
        <end position="411"/>
    </location>
</feature>
<accession>A0A0P7ZLR2</accession>
<dbReference type="Proteomes" id="UP000050465">
    <property type="component" value="Unassembled WGS sequence"/>
</dbReference>
<reference evidence="3 4" key="1">
    <citation type="submission" date="2015-09" db="EMBL/GenBank/DDBJ databases">
        <title>Identification and resolution of microdiversity through metagenomic sequencing of parallel consortia.</title>
        <authorList>
            <person name="Nelson W.C."/>
            <person name="Romine M.F."/>
            <person name="Lindemann S.R."/>
        </authorList>
    </citation>
    <scope>NUCLEOTIDE SEQUENCE [LARGE SCALE GENOMIC DNA]</scope>
    <source>
        <strain evidence="3">Ana</strain>
    </source>
</reference>
<evidence type="ECO:0000256" key="1">
    <source>
        <dbReference type="SAM" id="MobiDB-lite"/>
    </source>
</evidence>
<feature type="region of interest" description="Disordered" evidence="1">
    <location>
        <begin position="156"/>
        <end position="192"/>
    </location>
</feature>
<feature type="region of interest" description="Disordered" evidence="1">
    <location>
        <begin position="400"/>
        <end position="505"/>
    </location>
</feature>